<evidence type="ECO:0000313" key="2">
    <source>
        <dbReference type="EMBL" id="KAL2817735.1"/>
    </source>
</evidence>
<keyword evidence="3" id="KW-1185">Reference proteome</keyword>
<evidence type="ECO:0000313" key="3">
    <source>
        <dbReference type="Proteomes" id="UP001610335"/>
    </source>
</evidence>
<organism evidence="2 3">
    <name type="scientific">Aspergillus cavernicola</name>
    <dbReference type="NCBI Taxonomy" id="176166"/>
    <lineage>
        <taxon>Eukaryota</taxon>
        <taxon>Fungi</taxon>
        <taxon>Dikarya</taxon>
        <taxon>Ascomycota</taxon>
        <taxon>Pezizomycotina</taxon>
        <taxon>Eurotiomycetes</taxon>
        <taxon>Eurotiomycetidae</taxon>
        <taxon>Eurotiales</taxon>
        <taxon>Aspergillaceae</taxon>
        <taxon>Aspergillus</taxon>
        <taxon>Aspergillus subgen. Nidulantes</taxon>
    </lineage>
</organism>
<dbReference type="EMBL" id="JBFXLS010000089">
    <property type="protein sequence ID" value="KAL2817735.1"/>
    <property type="molecule type" value="Genomic_DNA"/>
</dbReference>
<sequence length="131" mass="15119">MLHSILQILLLFTSGAFSFHDCPRPECSTCLPLSQHMHRLRFDLRLWNVRRAFPQRHHARSCQGGGEQGLQASFFRLSKSPPVPPSDWRAFKRWLNKQLGRPATLRLAFWVTSCISLALPPFRPSKNARAR</sequence>
<proteinExistence type="predicted"/>
<comment type="caution">
    <text evidence="2">The sequence shown here is derived from an EMBL/GenBank/DDBJ whole genome shotgun (WGS) entry which is preliminary data.</text>
</comment>
<reference evidence="2 3" key="1">
    <citation type="submission" date="2024-07" db="EMBL/GenBank/DDBJ databases">
        <title>Section-level genome sequencing and comparative genomics of Aspergillus sections Usti and Cavernicolus.</title>
        <authorList>
            <consortium name="Lawrence Berkeley National Laboratory"/>
            <person name="Nybo J.L."/>
            <person name="Vesth T.C."/>
            <person name="Theobald S."/>
            <person name="Frisvad J.C."/>
            <person name="Larsen T.O."/>
            <person name="Kjaerboelling I."/>
            <person name="Rothschild-Mancinelli K."/>
            <person name="Lyhne E.K."/>
            <person name="Kogle M.E."/>
            <person name="Barry K."/>
            <person name="Clum A."/>
            <person name="Na H."/>
            <person name="Ledsgaard L."/>
            <person name="Lin J."/>
            <person name="Lipzen A."/>
            <person name="Kuo A."/>
            <person name="Riley R."/>
            <person name="Mondo S."/>
            <person name="LaButti K."/>
            <person name="Haridas S."/>
            <person name="Pangalinan J."/>
            <person name="Salamov A.A."/>
            <person name="Simmons B.A."/>
            <person name="Magnuson J.K."/>
            <person name="Chen J."/>
            <person name="Drula E."/>
            <person name="Henrissat B."/>
            <person name="Wiebenga A."/>
            <person name="Lubbers R.J."/>
            <person name="Gomes A.C."/>
            <person name="Makela M.R."/>
            <person name="Stajich J."/>
            <person name="Grigoriev I.V."/>
            <person name="Mortensen U.H."/>
            <person name="De vries R.P."/>
            <person name="Baker S.E."/>
            <person name="Andersen M.R."/>
        </authorList>
    </citation>
    <scope>NUCLEOTIDE SEQUENCE [LARGE SCALE GENOMIC DNA]</scope>
    <source>
        <strain evidence="2 3">CBS 600.67</strain>
    </source>
</reference>
<dbReference type="Proteomes" id="UP001610335">
    <property type="component" value="Unassembled WGS sequence"/>
</dbReference>
<accession>A0ABR4HQH1</accession>
<name>A0ABR4HQH1_9EURO</name>
<evidence type="ECO:0000256" key="1">
    <source>
        <dbReference type="SAM" id="SignalP"/>
    </source>
</evidence>
<keyword evidence="1" id="KW-0732">Signal</keyword>
<feature type="chain" id="PRO_5047208476" description="Secreted protein" evidence="1">
    <location>
        <begin position="19"/>
        <end position="131"/>
    </location>
</feature>
<gene>
    <name evidence="2" type="ORF">BDW59DRAFT_130516</name>
</gene>
<protein>
    <recommendedName>
        <fullName evidence="4">Secreted protein</fullName>
    </recommendedName>
</protein>
<feature type="signal peptide" evidence="1">
    <location>
        <begin position="1"/>
        <end position="18"/>
    </location>
</feature>
<evidence type="ECO:0008006" key="4">
    <source>
        <dbReference type="Google" id="ProtNLM"/>
    </source>
</evidence>